<dbReference type="OrthoDB" id="9815422at2"/>
<accession>A0A2V3WAU8</accession>
<dbReference type="Gene3D" id="1.10.1760.20">
    <property type="match status" value="1"/>
</dbReference>
<feature type="transmembrane region" description="Helical" evidence="1">
    <location>
        <begin position="45"/>
        <end position="71"/>
    </location>
</feature>
<dbReference type="Proteomes" id="UP000247978">
    <property type="component" value="Unassembled WGS sequence"/>
</dbReference>
<sequence>MRNDQIRKIVFTGLCIAIGLLLPKIINLLPIAYPGAIFLPMHIPVLICGFVCGLPYGVLCGMMLPLLSFLLTGMPPIFPIGISMVFELAAYGALTAIFYRLTKGKIFITLIIAMIGGRLVMGIANIILFSFAGNVYGITLFLTSAFITALPGIIIQLIFIPTIVKALKKANMLPSTVNG</sequence>
<keyword evidence="1" id="KW-1133">Transmembrane helix</keyword>
<evidence type="ECO:0000313" key="2">
    <source>
        <dbReference type="EMBL" id="PXW90131.1"/>
    </source>
</evidence>
<dbReference type="AlphaFoldDB" id="A0A2V3WAU8"/>
<proteinExistence type="predicted"/>
<dbReference type="GO" id="GO:0022857">
    <property type="term" value="F:transmembrane transporter activity"/>
    <property type="evidence" value="ECO:0007669"/>
    <property type="project" value="InterPro"/>
</dbReference>
<dbReference type="RefSeq" id="WP_110393414.1">
    <property type="nucleotide sequence ID" value="NZ_JADIJL010000002.1"/>
</dbReference>
<evidence type="ECO:0000313" key="3">
    <source>
        <dbReference type="Proteomes" id="UP000247978"/>
    </source>
</evidence>
<keyword evidence="1" id="KW-0812">Transmembrane</keyword>
<organism evidence="2 3">
    <name type="scientific">Pseudogracilibacillus auburnensis</name>
    <dbReference type="NCBI Taxonomy" id="1494959"/>
    <lineage>
        <taxon>Bacteria</taxon>
        <taxon>Bacillati</taxon>
        <taxon>Bacillota</taxon>
        <taxon>Bacilli</taxon>
        <taxon>Bacillales</taxon>
        <taxon>Bacillaceae</taxon>
        <taxon>Pseudogracilibacillus</taxon>
    </lineage>
</organism>
<comment type="caution">
    <text evidence="2">The sequence shown here is derived from an EMBL/GenBank/DDBJ whole genome shotgun (WGS) entry which is preliminary data.</text>
</comment>
<dbReference type="EMBL" id="QJJQ01000001">
    <property type="protein sequence ID" value="PXW90131.1"/>
    <property type="molecule type" value="Genomic_DNA"/>
</dbReference>
<gene>
    <name evidence="2" type="ORF">DFR56_10139</name>
</gene>
<name>A0A2V3WAU8_9BACI</name>
<keyword evidence="3" id="KW-1185">Reference proteome</keyword>
<dbReference type="Pfam" id="PF12822">
    <property type="entry name" value="ECF_trnsprt"/>
    <property type="match status" value="1"/>
</dbReference>
<reference evidence="2 3" key="1">
    <citation type="submission" date="2018-05" db="EMBL/GenBank/DDBJ databases">
        <title>Genomic Encyclopedia of Type Strains, Phase IV (KMG-IV): sequencing the most valuable type-strain genomes for metagenomic binning, comparative biology and taxonomic classification.</title>
        <authorList>
            <person name="Goeker M."/>
        </authorList>
    </citation>
    <scope>NUCLEOTIDE SEQUENCE [LARGE SCALE GENOMIC DNA]</scope>
    <source>
        <strain evidence="2 3">DSM 28556</strain>
    </source>
</reference>
<feature type="transmembrane region" description="Helical" evidence="1">
    <location>
        <begin position="106"/>
        <end position="132"/>
    </location>
</feature>
<feature type="transmembrane region" description="Helical" evidence="1">
    <location>
        <begin position="6"/>
        <end position="33"/>
    </location>
</feature>
<dbReference type="InterPro" id="IPR024529">
    <property type="entry name" value="ECF_trnsprt_substrate-spec"/>
</dbReference>
<feature type="transmembrane region" description="Helical" evidence="1">
    <location>
        <begin position="138"/>
        <end position="164"/>
    </location>
</feature>
<feature type="transmembrane region" description="Helical" evidence="1">
    <location>
        <begin position="77"/>
        <end position="99"/>
    </location>
</feature>
<keyword evidence="1" id="KW-0472">Membrane</keyword>
<evidence type="ECO:0000256" key="1">
    <source>
        <dbReference type="SAM" id="Phobius"/>
    </source>
</evidence>
<protein>
    <submittedName>
        <fullName evidence="2">Uncharacterized protein DUF3816</fullName>
    </submittedName>
</protein>